<dbReference type="Gene3D" id="1.10.10.60">
    <property type="entry name" value="Homeodomain-like"/>
    <property type="match status" value="1"/>
</dbReference>
<dbReference type="GO" id="GO:0003677">
    <property type="term" value="F:DNA binding"/>
    <property type="evidence" value="ECO:0007669"/>
    <property type="project" value="InterPro"/>
</dbReference>
<dbReference type="InterPro" id="IPR002514">
    <property type="entry name" value="Transposase_8"/>
</dbReference>
<reference evidence="2" key="1">
    <citation type="submission" date="2016-12" db="EMBL/GenBank/DDBJ databases">
        <title>Whole genome sequencing of Sphingomonas sp. ABOJV.</title>
        <authorList>
            <person name="Conlan S."/>
            <person name="Thomas P.J."/>
            <person name="Mullikin J."/>
            <person name="Palmore T.N."/>
            <person name="Frank K.M."/>
            <person name="Segre J.A."/>
        </authorList>
    </citation>
    <scope>NUCLEOTIDE SEQUENCE [LARGE SCALE GENOMIC DNA]</scope>
    <source>
        <strain evidence="2">ABOJV</strain>
    </source>
</reference>
<sequence length="88" mass="10003">MKRSRFTEEQIIAILREQEAGSKTADVCRKHGVSSATFYKWKATYGGMDVSQARKLKVLEDENARLKRLLADAMLDNAVLKEVASKNW</sequence>
<dbReference type="GO" id="GO:0004803">
    <property type="term" value="F:transposase activity"/>
    <property type="evidence" value="ECO:0007669"/>
    <property type="project" value="InterPro"/>
</dbReference>
<dbReference type="InterPro" id="IPR052546">
    <property type="entry name" value="Transposase_8_domain"/>
</dbReference>
<dbReference type="Proteomes" id="UP000185161">
    <property type="component" value="Chromosome"/>
</dbReference>
<dbReference type="PANTHER" id="PTHR33609">
    <property type="entry name" value="LOW CALCIUM RESPONSE LOCUS PROTEIN S"/>
    <property type="match status" value="1"/>
</dbReference>
<evidence type="ECO:0000313" key="2">
    <source>
        <dbReference type="Proteomes" id="UP000185161"/>
    </source>
</evidence>
<accession>A0A1L6J609</accession>
<dbReference type="InterPro" id="IPR009057">
    <property type="entry name" value="Homeodomain-like_sf"/>
</dbReference>
<dbReference type="SUPFAM" id="SSF46689">
    <property type="entry name" value="Homeodomain-like"/>
    <property type="match status" value="1"/>
</dbReference>
<dbReference type="AlphaFoldDB" id="A0A1L6J609"/>
<keyword evidence="2" id="KW-1185">Reference proteome</keyword>
<proteinExistence type="predicted"/>
<gene>
    <name evidence="1" type="ORF">BRX40_01710</name>
</gene>
<dbReference type="GO" id="GO:0006313">
    <property type="term" value="P:DNA transposition"/>
    <property type="evidence" value="ECO:0007669"/>
    <property type="project" value="InterPro"/>
</dbReference>
<dbReference type="KEGG" id="skr:BRX40_01710"/>
<dbReference type="EMBL" id="CP018820">
    <property type="protein sequence ID" value="APR51314.1"/>
    <property type="molecule type" value="Genomic_DNA"/>
</dbReference>
<dbReference type="PANTHER" id="PTHR33609:SF1">
    <property type="entry name" value="TRANSPOSASE"/>
    <property type="match status" value="1"/>
</dbReference>
<name>A0A1L6J609_9SPHN</name>
<organism evidence="1 2">
    <name type="scientific">Sphingomonas koreensis</name>
    <dbReference type="NCBI Taxonomy" id="93064"/>
    <lineage>
        <taxon>Bacteria</taxon>
        <taxon>Pseudomonadati</taxon>
        <taxon>Pseudomonadota</taxon>
        <taxon>Alphaproteobacteria</taxon>
        <taxon>Sphingomonadales</taxon>
        <taxon>Sphingomonadaceae</taxon>
        <taxon>Sphingomonas</taxon>
    </lineage>
</organism>
<evidence type="ECO:0000313" key="1">
    <source>
        <dbReference type="EMBL" id="APR51314.1"/>
    </source>
</evidence>
<protein>
    <submittedName>
        <fullName evidence="1">Transposase</fullName>
    </submittedName>
</protein>
<dbReference type="Pfam" id="PF01527">
    <property type="entry name" value="HTH_Tnp_1"/>
    <property type="match status" value="1"/>
</dbReference>